<evidence type="ECO:0000313" key="11">
    <source>
        <dbReference type="Proteomes" id="UP000295418"/>
    </source>
</evidence>
<dbReference type="SUPFAM" id="SSF55486">
    <property type="entry name" value="Metalloproteases ('zincins'), catalytic domain"/>
    <property type="match status" value="1"/>
</dbReference>
<dbReference type="RefSeq" id="WP_132417967.1">
    <property type="nucleotide sequence ID" value="NZ_SKFG01000009.1"/>
</dbReference>
<evidence type="ECO:0000256" key="6">
    <source>
        <dbReference type="ARBA" id="ARBA00022833"/>
    </source>
</evidence>
<evidence type="ECO:0000256" key="3">
    <source>
        <dbReference type="ARBA" id="ARBA00022670"/>
    </source>
</evidence>
<evidence type="ECO:0000259" key="9">
    <source>
        <dbReference type="PROSITE" id="PS51272"/>
    </source>
</evidence>
<keyword evidence="5" id="KW-0378">Hydrolase</keyword>
<dbReference type="InterPro" id="IPR000718">
    <property type="entry name" value="Peptidase_M13"/>
</dbReference>
<dbReference type="Pfam" id="PF05649">
    <property type="entry name" value="Peptidase_M13_N"/>
    <property type="match status" value="1"/>
</dbReference>
<proteinExistence type="inferred from homology"/>
<dbReference type="GO" id="GO:0046872">
    <property type="term" value="F:metal ion binding"/>
    <property type="evidence" value="ECO:0007669"/>
    <property type="project" value="UniProtKB-KW"/>
</dbReference>
<dbReference type="EMBL" id="SKFG01000009">
    <property type="protein sequence ID" value="TCZ77396.1"/>
    <property type="molecule type" value="Genomic_DNA"/>
</dbReference>
<keyword evidence="3" id="KW-0645">Protease</keyword>
<keyword evidence="4" id="KW-0479">Metal-binding</keyword>
<dbReference type="AlphaFoldDB" id="A0A4R4EBV6"/>
<sequence>MRARKLLALFMAIVMFTAFSVPAFANETQSPATRGEIVNTLLAAADVYNSGINKGAVIKGYENGELKENEPVLKIEALVMLSRAFGELPKPAGNDLRIGTFGTQFTDVPAWAQGDISKLSSAGVLVGNPDGTLGVNDYMTIDEFQTLIVRIWALEGSNLKDDFYETINKKWLNSSTIPAGEMMGGGFTDLAASNDEKLAQIMDELIGKQFAEGTKEQKLADFYIAALDTENRNKQGIEPIKKYLTAIDHAKTLDELVQADLEMEKSIGVSTLFQFAIMGDAKNSNVNALYYTGLSKGLDKNSYVTDNAKAKELYIQYITKLLVLAGEEEPAAKARAEKVYEMEKNLASVSLDPHEQGDVSKYYNPYTIEQFNELFKEVDMKQAMKSLKIANADKVIVVDVKSAQKGAEYLTEDNFELLKAYSKVWTLMSTGSLLSDEFRNAGDEFAAAMFAIEGDKTEKEIALMATKAAMSDYLGQIYVEKHFSPEAKKDVEKMVKQFIATYEQRIKALDWMSETTKSKAIKKLDTMKVKIGYPDQWDTTLDKVAIKTYDKGGSLFSNSFAITVAHMNEAKAKLGKPVDKNKWNLSVYTVNAFYNPLNNEISFPAGILQAPFYDINAKPEVNLGAIGMVIAHEISHAFDNNGSAYDEQGNANNWWTEEDYTKFTEKCQEVIAFYNGIEIIPDVMSNGQLTLSENVADLGGIAASLQVVSQISKPDYKAYFESYANIWKTTMPKEIAAYLSMNDVHSSNKIRVNSTIVNFPEFYETYGIQAGDGMYVAPEQRVSIW</sequence>
<dbReference type="GO" id="GO:0004222">
    <property type="term" value="F:metalloendopeptidase activity"/>
    <property type="evidence" value="ECO:0007669"/>
    <property type="project" value="InterPro"/>
</dbReference>
<evidence type="ECO:0000256" key="7">
    <source>
        <dbReference type="ARBA" id="ARBA00023049"/>
    </source>
</evidence>
<dbReference type="PROSITE" id="PS51885">
    <property type="entry name" value="NEPRILYSIN"/>
    <property type="match status" value="1"/>
</dbReference>
<evidence type="ECO:0000313" key="10">
    <source>
        <dbReference type="EMBL" id="TCZ77396.1"/>
    </source>
</evidence>
<dbReference type="InterPro" id="IPR024079">
    <property type="entry name" value="MetalloPept_cat_dom_sf"/>
</dbReference>
<keyword evidence="6" id="KW-0862">Zinc</keyword>
<keyword evidence="11" id="KW-1185">Reference proteome</keyword>
<dbReference type="GO" id="GO:0016485">
    <property type="term" value="P:protein processing"/>
    <property type="evidence" value="ECO:0007669"/>
    <property type="project" value="TreeGrafter"/>
</dbReference>
<dbReference type="PANTHER" id="PTHR11733:SF167">
    <property type="entry name" value="FI17812P1-RELATED"/>
    <property type="match status" value="1"/>
</dbReference>
<dbReference type="GO" id="GO:0005886">
    <property type="term" value="C:plasma membrane"/>
    <property type="evidence" value="ECO:0007669"/>
    <property type="project" value="TreeGrafter"/>
</dbReference>
<organism evidence="10 11">
    <name type="scientific">Paenibacillus albiflavus</name>
    <dbReference type="NCBI Taxonomy" id="2545760"/>
    <lineage>
        <taxon>Bacteria</taxon>
        <taxon>Bacillati</taxon>
        <taxon>Bacillota</taxon>
        <taxon>Bacilli</taxon>
        <taxon>Bacillales</taxon>
        <taxon>Paenibacillaceae</taxon>
        <taxon>Paenibacillus</taxon>
    </lineage>
</organism>
<comment type="cofactor">
    <cofactor evidence="1">
        <name>Zn(2+)</name>
        <dbReference type="ChEBI" id="CHEBI:29105"/>
    </cofactor>
</comment>
<dbReference type="Pfam" id="PF01431">
    <property type="entry name" value="Peptidase_M13"/>
    <property type="match status" value="1"/>
</dbReference>
<dbReference type="CDD" id="cd08662">
    <property type="entry name" value="M13"/>
    <property type="match status" value="1"/>
</dbReference>
<dbReference type="OrthoDB" id="9775677at2"/>
<protein>
    <submittedName>
        <fullName evidence="10">Peptidase</fullName>
    </submittedName>
</protein>
<name>A0A4R4EBV6_9BACL</name>
<evidence type="ECO:0000256" key="2">
    <source>
        <dbReference type="ARBA" id="ARBA00007357"/>
    </source>
</evidence>
<accession>A0A4R4EBV6</accession>
<dbReference type="Pfam" id="PF00395">
    <property type="entry name" value="SLH"/>
    <property type="match status" value="1"/>
</dbReference>
<dbReference type="InterPro" id="IPR008753">
    <property type="entry name" value="Peptidase_M13_N"/>
</dbReference>
<dbReference type="PANTHER" id="PTHR11733">
    <property type="entry name" value="ZINC METALLOPROTEASE FAMILY M13 NEPRILYSIN-RELATED"/>
    <property type="match status" value="1"/>
</dbReference>
<evidence type="ECO:0000256" key="1">
    <source>
        <dbReference type="ARBA" id="ARBA00001947"/>
    </source>
</evidence>
<reference evidence="10 11" key="1">
    <citation type="submission" date="2019-03" db="EMBL/GenBank/DDBJ databases">
        <authorList>
            <person name="Kim M.K.M."/>
        </authorList>
    </citation>
    <scope>NUCLEOTIDE SEQUENCE [LARGE SCALE GENOMIC DNA]</scope>
    <source>
        <strain evidence="10 11">18JY21-1</strain>
    </source>
</reference>
<feature type="domain" description="SLH" evidence="9">
    <location>
        <begin position="99"/>
        <end position="162"/>
    </location>
</feature>
<dbReference type="Gene3D" id="1.10.1380.10">
    <property type="entry name" value="Neutral endopeptidase , domain2"/>
    <property type="match status" value="1"/>
</dbReference>
<keyword evidence="7" id="KW-0482">Metalloprotease</keyword>
<feature type="chain" id="PRO_5020484074" evidence="8">
    <location>
        <begin position="26"/>
        <end position="785"/>
    </location>
</feature>
<dbReference type="InterPro" id="IPR018497">
    <property type="entry name" value="Peptidase_M13_C"/>
</dbReference>
<feature type="domain" description="SLH" evidence="9">
    <location>
        <begin position="20"/>
        <end position="95"/>
    </location>
</feature>
<dbReference type="InterPro" id="IPR042089">
    <property type="entry name" value="Peptidase_M13_dom_2"/>
</dbReference>
<evidence type="ECO:0000256" key="8">
    <source>
        <dbReference type="SAM" id="SignalP"/>
    </source>
</evidence>
<evidence type="ECO:0000256" key="5">
    <source>
        <dbReference type="ARBA" id="ARBA00022801"/>
    </source>
</evidence>
<gene>
    <name evidence="10" type="ORF">E0485_10375</name>
</gene>
<dbReference type="Gene3D" id="3.40.390.10">
    <property type="entry name" value="Collagenase (Catalytic Domain)"/>
    <property type="match status" value="1"/>
</dbReference>
<comment type="caution">
    <text evidence="10">The sequence shown here is derived from an EMBL/GenBank/DDBJ whole genome shotgun (WGS) entry which is preliminary data.</text>
</comment>
<comment type="similarity">
    <text evidence="2">Belongs to the peptidase M13 family.</text>
</comment>
<feature type="signal peptide" evidence="8">
    <location>
        <begin position="1"/>
        <end position="25"/>
    </location>
</feature>
<dbReference type="PRINTS" id="PR00786">
    <property type="entry name" value="NEPRILYSIN"/>
</dbReference>
<dbReference type="PROSITE" id="PS51272">
    <property type="entry name" value="SLH"/>
    <property type="match status" value="2"/>
</dbReference>
<dbReference type="Proteomes" id="UP000295418">
    <property type="component" value="Unassembled WGS sequence"/>
</dbReference>
<keyword evidence="8" id="KW-0732">Signal</keyword>
<dbReference type="InterPro" id="IPR001119">
    <property type="entry name" value="SLH_dom"/>
</dbReference>
<evidence type="ECO:0000256" key="4">
    <source>
        <dbReference type="ARBA" id="ARBA00022723"/>
    </source>
</evidence>